<dbReference type="AlphaFoldDB" id="A0A380NJI8"/>
<organism evidence="2 3">
    <name type="scientific">Veillonella criceti</name>
    <dbReference type="NCBI Taxonomy" id="103891"/>
    <lineage>
        <taxon>Bacteria</taxon>
        <taxon>Bacillati</taxon>
        <taxon>Bacillota</taxon>
        <taxon>Negativicutes</taxon>
        <taxon>Veillonellales</taxon>
        <taxon>Veillonellaceae</taxon>
        <taxon>Veillonella</taxon>
    </lineage>
</organism>
<dbReference type="RefSeq" id="WP_115309926.1">
    <property type="nucleotide sequence ID" value="NZ_UHIO01000001.1"/>
</dbReference>
<evidence type="ECO:0000313" key="2">
    <source>
        <dbReference type="EMBL" id="SUP41878.1"/>
    </source>
</evidence>
<sequence length="173" mass="19075">MLAELLISSTIICIVLLALLSLIGTSVKWWQQWQISNEVYLEATTTRLTIANYTKQSPKKMTVGQTGTYLLQDGFRQYGITGGEASRILSDGQAQAISATSLSPRWGDLIVAPIRGTTPFSQLGATGPIHMQWRTYVDGRANTINGSTYEQLTDVTIYPNTLYFGYSKDGKNI</sequence>
<feature type="transmembrane region" description="Helical" evidence="1">
    <location>
        <begin position="6"/>
        <end position="27"/>
    </location>
</feature>
<keyword evidence="1" id="KW-0472">Membrane</keyword>
<proteinExistence type="predicted"/>
<dbReference type="Proteomes" id="UP000255367">
    <property type="component" value="Unassembled WGS sequence"/>
</dbReference>
<reference evidence="2 3" key="1">
    <citation type="submission" date="2018-06" db="EMBL/GenBank/DDBJ databases">
        <authorList>
            <consortium name="Pathogen Informatics"/>
            <person name="Doyle S."/>
        </authorList>
    </citation>
    <scope>NUCLEOTIDE SEQUENCE [LARGE SCALE GENOMIC DNA]</scope>
    <source>
        <strain evidence="2 3">NCTC12020</strain>
    </source>
</reference>
<dbReference type="EMBL" id="UHIO01000001">
    <property type="protein sequence ID" value="SUP41878.1"/>
    <property type="molecule type" value="Genomic_DNA"/>
</dbReference>
<name>A0A380NJI8_9FIRM</name>
<gene>
    <name evidence="2" type="ORF">NCTC12020_00698</name>
</gene>
<evidence type="ECO:0000256" key="1">
    <source>
        <dbReference type="SAM" id="Phobius"/>
    </source>
</evidence>
<evidence type="ECO:0000313" key="3">
    <source>
        <dbReference type="Proteomes" id="UP000255367"/>
    </source>
</evidence>
<keyword evidence="1" id="KW-0812">Transmembrane</keyword>
<dbReference type="OrthoDB" id="1629478at2"/>
<keyword evidence="3" id="KW-1185">Reference proteome</keyword>
<keyword evidence="1" id="KW-1133">Transmembrane helix</keyword>
<accession>A0A380NJI8</accession>
<protein>
    <submittedName>
        <fullName evidence="2">Uncharacterized protein</fullName>
    </submittedName>
</protein>